<evidence type="ECO:0000256" key="1">
    <source>
        <dbReference type="ARBA" id="ARBA00010312"/>
    </source>
</evidence>
<dbReference type="EC" id="4.2.1.112" evidence="6"/>
<evidence type="ECO:0000313" key="6">
    <source>
        <dbReference type="EMBL" id="XAY06525.1"/>
    </source>
</evidence>
<dbReference type="AlphaFoldDB" id="A0AAU7AYG4"/>
<dbReference type="InterPro" id="IPR050612">
    <property type="entry name" value="Prok_Mopterin_Oxidored"/>
</dbReference>
<evidence type="ECO:0000259" key="5">
    <source>
        <dbReference type="PROSITE" id="PS51669"/>
    </source>
</evidence>
<dbReference type="Pfam" id="PF00384">
    <property type="entry name" value="Molybdopterin"/>
    <property type="match status" value="1"/>
</dbReference>
<dbReference type="SUPFAM" id="SSF53706">
    <property type="entry name" value="Formate dehydrogenase/DMSO reductase, domains 1-3"/>
    <property type="match status" value="1"/>
</dbReference>
<dbReference type="GO" id="GO:0046872">
    <property type="term" value="F:metal ion binding"/>
    <property type="evidence" value="ECO:0007669"/>
    <property type="project" value="UniProtKB-KW"/>
</dbReference>
<sequence>MSPVEVKKAVCTVCDIACQLEVHVQDGEVLKVAPPSNPVVADNFCFKGITAPKLYALPERLKTPLRRVGERGSGEWEEVTWDEAMSDIAARLKRVVDEHGPEAFAVSTSNWNTSVEMGMGRRFMNLLGSPNWISGVAMCMGNTAAVNKLTLGWFPWPDLLNTELVVLGGHNPRKHSWTPIYNLVRQAQAKGGKLIVLDPRVSGQAEKADIHLQLRAGTDAAMYLGWLRVIVDEQLYDEDFVRDWTVGFDALRERLAEYPLERVAEITGVEIAKIQTAARMYAGARSACMPWSPTTDQQVSSTSAIRCQSILKAICGHLDVPGGELMYGFNAEYLTESKLELHEALSPEQRGKQLGYDEYPAFTHRTGELLAPHTERVYGHAYANLVMGSYMANPSSLFKAMADGDPYPVKAFFTLGNNTLMSYANQPRIREGLMNQDLIVAHELFMTPTAELADYVLPGDTWLERPNIHDSFGWRSWLISSEQAVQPPENCRSVFAFWVDLAERMGLGEQMPWKTLEAMLDHRMQPMGMSYQEFIDTYDMRIAKHQYRSYRRTGFGTPSGKIELSSSVLEEIGFDPLPYYREPHRDPAFPYNVFIGVREDPYFQTGQRQLPSARKMSPLPKIFVHPDDATDEGLVAGDWVNVSSGHGSVSGVVELRPDMLRGHLRVPHGWWFPELIGKLDGAGADQHNDGMLIDDTADHLDREQGVPQFKGFAGALHRLDGPPPHIADVLHQKDATPVLFT</sequence>
<dbReference type="InterPro" id="IPR006656">
    <property type="entry name" value="Mopterin_OxRdtase"/>
</dbReference>
<keyword evidence="3" id="KW-0408">Iron</keyword>
<dbReference type="KEGG" id="parq:DSM112329_03396"/>
<dbReference type="InterPro" id="IPR009010">
    <property type="entry name" value="Asp_de-COase-like_dom_sf"/>
</dbReference>
<dbReference type="Pfam" id="PF04879">
    <property type="entry name" value="Molybdop_Fe4S4"/>
    <property type="match status" value="1"/>
</dbReference>
<keyword evidence="4" id="KW-0411">Iron-sulfur</keyword>
<comment type="similarity">
    <text evidence="1">Belongs to the prokaryotic molybdopterin-containing oxidoreductase family.</text>
</comment>
<dbReference type="InterPro" id="IPR006657">
    <property type="entry name" value="MoPterin_dinucl-bd_dom"/>
</dbReference>
<dbReference type="Gene3D" id="2.20.25.90">
    <property type="entry name" value="ADC-like domains"/>
    <property type="match status" value="1"/>
</dbReference>
<dbReference type="Gene3D" id="3.40.228.10">
    <property type="entry name" value="Dimethylsulfoxide Reductase, domain 2"/>
    <property type="match status" value="1"/>
</dbReference>
<keyword evidence="6" id="KW-0456">Lyase</keyword>
<dbReference type="EMBL" id="CP114014">
    <property type="protein sequence ID" value="XAY06525.1"/>
    <property type="molecule type" value="Genomic_DNA"/>
</dbReference>
<dbReference type="InterPro" id="IPR006963">
    <property type="entry name" value="Mopterin_OxRdtase_4Fe-4S_dom"/>
</dbReference>
<keyword evidence="2" id="KW-0479">Metal-binding</keyword>
<dbReference type="RefSeq" id="WP_354697756.1">
    <property type="nucleotide sequence ID" value="NZ_CP114014.1"/>
</dbReference>
<name>A0AAU7AYG4_9ACTN</name>
<dbReference type="Gene3D" id="2.40.40.20">
    <property type="match status" value="1"/>
</dbReference>
<gene>
    <name evidence="6" type="ORF">DSM112329_03396</name>
</gene>
<accession>A0AAU7AYG4</accession>
<dbReference type="PROSITE" id="PS51669">
    <property type="entry name" value="4FE4S_MOW_BIS_MGD"/>
    <property type="match status" value="1"/>
</dbReference>
<evidence type="ECO:0000256" key="3">
    <source>
        <dbReference type="ARBA" id="ARBA00023004"/>
    </source>
</evidence>
<dbReference type="SUPFAM" id="SSF50692">
    <property type="entry name" value="ADC-like"/>
    <property type="match status" value="1"/>
</dbReference>
<dbReference type="Pfam" id="PF01568">
    <property type="entry name" value="Molydop_binding"/>
    <property type="match status" value="1"/>
</dbReference>
<dbReference type="Gene3D" id="3.40.50.740">
    <property type="match status" value="1"/>
</dbReference>
<feature type="domain" description="4Fe-4S Mo/W bis-MGD-type" evidence="5">
    <location>
        <begin position="4"/>
        <end position="65"/>
    </location>
</feature>
<evidence type="ECO:0000256" key="2">
    <source>
        <dbReference type="ARBA" id="ARBA00022723"/>
    </source>
</evidence>
<dbReference type="GO" id="GO:0016491">
    <property type="term" value="F:oxidoreductase activity"/>
    <property type="evidence" value="ECO:0007669"/>
    <property type="project" value="InterPro"/>
</dbReference>
<evidence type="ECO:0000256" key="4">
    <source>
        <dbReference type="ARBA" id="ARBA00023014"/>
    </source>
</evidence>
<dbReference type="SMART" id="SM00926">
    <property type="entry name" value="Molybdop_Fe4S4"/>
    <property type="match status" value="1"/>
</dbReference>
<reference evidence="6" key="1">
    <citation type="submission" date="2022-12" db="EMBL/GenBank/DDBJ databases">
        <title>Paraconexibacter alkalitolerans sp. nov. and Baekduia alba sp. nov., isolated from soil and emended description of the genera Paraconexibacter (Chun et al., 2020) and Baekduia (An et al., 2020).</title>
        <authorList>
            <person name="Vieira S."/>
            <person name="Huber K.J."/>
            <person name="Geppert A."/>
            <person name="Wolf J."/>
            <person name="Neumann-Schaal M."/>
            <person name="Muesken M."/>
            <person name="Overmann J."/>
        </authorList>
    </citation>
    <scope>NUCLEOTIDE SEQUENCE</scope>
    <source>
        <strain evidence="6">AEG42_29</strain>
    </source>
</reference>
<dbReference type="GO" id="GO:0018818">
    <property type="term" value="F:acetylene hydratase activity"/>
    <property type="evidence" value="ECO:0007669"/>
    <property type="project" value="UniProtKB-EC"/>
</dbReference>
<dbReference type="GO" id="GO:0043546">
    <property type="term" value="F:molybdopterin cofactor binding"/>
    <property type="evidence" value="ECO:0007669"/>
    <property type="project" value="InterPro"/>
</dbReference>
<dbReference type="PANTHER" id="PTHR43742">
    <property type="entry name" value="TRIMETHYLAMINE-N-OXIDE REDUCTASE"/>
    <property type="match status" value="1"/>
</dbReference>
<dbReference type="PANTHER" id="PTHR43742:SF6">
    <property type="entry name" value="OXIDOREDUCTASE YYAE-RELATED"/>
    <property type="match status" value="1"/>
</dbReference>
<protein>
    <submittedName>
        <fullName evidence="6">Acetylene hydratase</fullName>
        <ecNumber evidence="6">4.2.1.112</ecNumber>
    </submittedName>
</protein>
<dbReference type="GO" id="GO:0051536">
    <property type="term" value="F:iron-sulfur cluster binding"/>
    <property type="evidence" value="ECO:0007669"/>
    <property type="project" value="UniProtKB-KW"/>
</dbReference>
<organism evidence="6">
    <name type="scientific">Paraconexibacter sp. AEG42_29</name>
    <dbReference type="NCBI Taxonomy" id="2997339"/>
    <lineage>
        <taxon>Bacteria</taxon>
        <taxon>Bacillati</taxon>
        <taxon>Actinomycetota</taxon>
        <taxon>Thermoleophilia</taxon>
        <taxon>Solirubrobacterales</taxon>
        <taxon>Paraconexibacteraceae</taxon>
        <taxon>Paraconexibacter</taxon>
    </lineage>
</organism>
<proteinExistence type="inferred from homology"/>